<evidence type="ECO:0000256" key="1">
    <source>
        <dbReference type="ARBA" id="ARBA00023157"/>
    </source>
</evidence>
<dbReference type="EMBL" id="HBFN01016262">
    <property type="protein sequence ID" value="CAD8795811.1"/>
    <property type="molecule type" value="Transcribed_RNA"/>
</dbReference>
<organism evidence="5">
    <name type="scientific">Hemiselmis tepida</name>
    <dbReference type="NCBI Taxonomy" id="464990"/>
    <lineage>
        <taxon>Eukaryota</taxon>
        <taxon>Cryptophyceae</taxon>
        <taxon>Cryptomonadales</taxon>
        <taxon>Hemiselmidaceae</taxon>
        <taxon>Hemiselmis</taxon>
    </lineage>
</organism>
<reference evidence="5" key="1">
    <citation type="submission" date="2021-01" db="EMBL/GenBank/DDBJ databases">
        <authorList>
            <person name="Corre E."/>
            <person name="Pelletier E."/>
            <person name="Niang G."/>
            <person name="Scheremetjew M."/>
            <person name="Finn R."/>
            <person name="Kale V."/>
            <person name="Holt S."/>
            <person name="Cochrane G."/>
            <person name="Meng A."/>
            <person name="Brown T."/>
            <person name="Cohen L."/>
        </authorList>
    </citation>
    <scope>NUCLEOTIDE SEQUENCE</scope>
    <source>
        <strain evidence="5">CCMP443</strain>
    </source>
</reference>
<feature type="region of interest" description="Disordered" evidence="2">
    <location>
        <begin position="307"/>
        <end position="328"/>
    </location>
</feature>
<dbReference type="AlphaFoldDB" id="A0A6T6U0T7"/>
<accession>A0A6T6U0T7</accession>
<evidence type="ECO:0000256" key="2">
    <source>
        <dbReference type="SAM" id="MobiDB-lite"/>
    </source>
</evidence>
<dbReference type="PROSITE" id="PS50015">
    <property type="entry name" value="SAP_B"/>
    <property type="match status" value="1"/>
</dbReference>
<evidence type="ECO:0000259" key="4">
    <source>
        <dbReference type="PROSITE" id="PS50015"/>
    </source>
</evidence>
<evidence type="ECO:0000256" key="3">
    <source>
        <dbReference type="SAM" id="SignalP"/>
    </source>
</evidence>
<feature type="compositionally biased region" description="Basic and acidic residues" evidence="2">
    <location>
        <begin position="149"/>
        <end position="161"/>
    </location>
</feature>
<evidence type="ECO:0000313" key="6">
    <source>
        <dbReference type="EMBL" id="CAD8795812.1"/>
    </source>
</evidence>
<feature type="compositionally biased region" description="Basic and acidic residues" evidence="2">
    <location>
        <begin position="309"/>
        <end position="328"/>
    </location>
</feature>
<evidence type="ECO:0000313" key="5">
    <source>
        <dbReference type="EMBL" id="CAD8795811.1"/>
    </source>
</evidence>
<dbReference type="EMBL" id="HBFN01016263">
    <property type="protein sequence ID" value="CAD8795812.1"/>
    <property type="molecule type" value="Transcribed_RNA"/>
</dbReference>
<name>A0A6T6U0T7_9CRYP</name>
<feature type="signal peptide" evidence="3">
    <location>
        <begin position="1"/>
        <end position="16"/>
    </location>
</feature>
<gene>
    <name evidence="5" type="ORF">HTEP1355_LOCUS9451</name>
    <name evidence="6" type="ORF">HTEP1355_LOCUS9452</name>
</gene>
<sequence length="328" mass="37054">MLAVFMCLCLMLPVLGKKGGGKAGKQVEEASDGCRTCKRIVMALDQTVIPKFKQLFKGKEESKMYVGSLSVYMQEELSNICNFDLVHYQRNLRKECEAIIDEHEDDMLTVLMQHARENMGSEAFLKGMCARVARRCPRGVNSTQSEAPPAKRELKTERVPTEEDQGPLRRIVAESWTREVMDQGRDVATLLYSSQDGVTREVVQAMKDAAAILMRCPTVRLGIVNLLKNELPPPHGSYNEGVDGIAMWKGTDPDSKGRVPTDKIPVFWTRDWRESGVTAFDILDFVFRSAHLLESRECVGRVSDAQSGEDLRRLQQKPVWREDSKEEL</sequence>
<feature type="chain" id="PRO_5035584884" description="Saposin B-type domain-containing protein" evidence="3">
    <location>
        <begin position="17"/>
        <end position="328"/>
    </location>
</feature>
<feature type="domain" description="Saposin B-type" evidence="4">
    <location>
        <begin position="30"/>
        <end position="140"/>
    </location>
</feature>
<feature type="region of interest" description="Disordered" evidence="2">
    <location>
        <begin position="139"/>
        <end position="165"/>
    </location>
</feature>
<dbReference type="InterPro" id="IPR008139">
    <property type="entry name" value="SaposinB_dom"/>
</dbReference>
<proteinExistence type="predicted"/>
<keyword evidence="3" id="KW-0732">Signal</keyword>
<keyword evidence="1" id="KW-1015">Disulfide bond</keyword>
<protein>
    <recommendedName>
        <fullName evidence="4">Saposin B-type domain-containing protein</fullName>
    </recommendedName>
</protein>